<reference evidence="4" key="2">
    <citation type="journal article" date="2016" name="Sci. Rep.">
        <title>Dictyocaulus viviparus genome, variome and transcriptome elucidate lungworm biology and support future intervention.</title>
        <authorList>
            <person name="McNulty S.N."/>
            <person name="Strube C."/>
            <person name="Rosa B.A."/>
            <person name="Martin J.C."/>
            <person name="Tyagi R."/>
            <person name="Choi Y.J."/>
            <person name="Wang Q."/>
            <person name="Hallsworth Pepin K."/>
            <person name="Zhang X."/>
            <person name="Ozersky P."/>
            <person name="Wilson R.K."/>
            <person name="Sternberg P.W."/>
            <person name="Gasser R.B."/>
            <person name="Mitreva M."/>
        </authorList>
    </citation>
    <scope>NUCLEOTIDE SEQUENCE [LARGE SCALE GENOMIC DNA]</scope>
    <source>
        <strain evidence="4">HannoverDv2000</strain>
    </source>
</reference>
<dbReference type="GO" id="GO:0000786">
    <property type="term" value="C:nucleosome"/>
    <property type="evidence" value="ECO:0007669"/>
    <property type="project" value="InterPro"/>
</dbReference>
<dbReference type="Pfam" id="PF00125">
    <property type="entry name" value="Histone"/>
    <property type="match status" value="1"/>
</dbReference>
<dbReference type="STRING" id="29172.A0A0D8Y2N2"/>
<dbReference type="PANTHER" id="PTHR11426">
    <property type="entry name" value="HISTONE H3"/>
    <property type="match status" value="1"/>
</dbReference>
<accession>A0A0D8Y2N2</accession>
<proteinExistence type="inferred from homology"/>
<dbReference type="GO" id="GO:0003677">
    <property type="term" value="F:DNA binding"/>
    <property type="evidence" value="ECO:0007669"/>
    <property type="project" value="InterPro"/>
</dbReference>
<feature type="domain" description="Core Histone H2A/H2B/H3" evidence="2">
    <location>
        <begin position="209"/>
        <end position="281"/>
    </location>
</feature>
<dbReference type="Gene3D" id="1.10.20.10">
    <property type="entry name" value="Histone, subunit A"/>
    <property type="match status" value="1"/>
</dbReference>
<evidence type="ECO:0000259" key="2">
    <source>
        <dbReference type="Pfam" id="PF00125"/>
    </source>
</evidence>
<dbReference type="SUPFAM" id="SSF47113">
    <property type="entry name" value="Histone-fold"/>
    <property type="match status" value="1"/>
</dbReference>
<gene>
    <name evidence="3" type="ORF">DICVIV_02823</name>
</gene>
<sequence>MVRVKSSPENLSARRRITMRETTREIIHEISAEDDHIGRNKDAVGITSYADDNQYAVQYPLLPLTNRSNAQYQHYVNENRNPNLYSKTSQNEYMTSQQDYSEVLESQIGNANTHWNYRIPLQKRQVNEYMTEPEISERLESSRDSTTITHSIPRIRNENVPRHRIGNRIDRHMSADGEEMVGFLNRKKTHTGSNMEHINVRTTNDNATSSLGTSSLPFQRVVREVAMDLFPNHELRFALDALEALREASEAFIIHLFDASCTCALHARRVTVKPVDFHLVRLLQKW</sequence>
<evidence type="ECO:0000256" key="1">
    <source>
        <dbReference type="ARBA" id="ARBA00010343"/>
    </source>
</evidence>
<dbReference type="PRINTS" id="PR00622">
    <property type="entry name" value="HISTONEH3"/>
</dbReference>
<dbReference type="EMBL" id="KN716193">
    <property type="protein sequence ID" value="KJH50965.1"/>
    <property type="molecule type" value="Genomic_DNA"/>
</dbReference>
<dbReference type="OrthoDB" id="420022at2759"/>
<comment type="similarity">
    <text evidence="1">Belongs to the histone H3 family.</text>
</comment>
<evidence type="ECO:0000313" key="4">
    <source>
        <dbReference type="Proteomes" id="UP000053766"/>
    </source>
</evidence>
<reference evidence="3 4" key="1">
    <citation type="submission" date="2013-11" db="EMBL/GenBank/DDBJ databases">
        <title>Draft genome of the bovine lungworm Dictyocaulus viviparus.</title>
        <authorList>
            <person name="Mitreva M."/>
        </authorList>
    </citation>
    <scope>NUCLEOTIDE SEQUENCE [LARGE SCALE GENOMIC DNA]</scope>
    <source>
        <strain evidence="3 4">HannoverDv2000</strain>
    </source>
</reference>
<dbReference type="InterPro" id="IPR009072">
    <property type="entry name" value="Histone-fold"/>
</dbReference>
<protein>
    <submittedName>
        <fullName evidence="3">Core histone H2A/H2B/H3/H4</fullName>
    </submittedName>
</protein>
<dbReference type="InterPro" id="IPR000164">
    <property type="entry name" value="Histone_H3/CENP-A"/>
</dbReference>
<dbReference type="Proteomes" id="UP000053766">
    <property type="component" value="Unassembled WGS sequence"/>
</dbReference>
<organism evidence="3 4">
    <name type="scientific">Dictyocaulus viviparus</name>
    <name type="common">Bovine lungworm</name>
    <dbReference type="NCBI Taxonomy" id="29172"/>
    <lineage>
        <taxon>Eukaryota</taxon>
        <taxon>Metazoa</taxon>
        <taxon>Ecdysozoa</taxon>
        <taxon>Nematoda</taxon>
        <taxon>Chromadorea</taxon>
        <taxon>Rhabditida</taxon>
        <taxon>Rhabditina</taxon>
        <taxon>Rhabditomorpha</taxon>
        <taxon>Strongyloidea</taxon>
        <taxon>Metastrongylidae</taxon>
        <taxon>Dictyocaulus</taxon>
    </lineage>
</organism>
<dbReference type="GO" id="GO:0030527">
    <property type="term" value="F:structural constituent of chromatin"/>
    <property type="evidence" value="ECO:0007669"/>
    <property type="project" value="InterPro"/>
</dbReference>
<dbReference type="SMART" id="SM00428">
    <property type="entry name" value="H3"/>
    <property type="match status" value="1"/>
</dbReference>
<evidence type="ECO:0000313" key="3">
    <source>
        <dbReference type="EMBL" id="KJH50965.1"/>
    </source>
</evidence>
<name>A0A0D8Y2N2_DICVI</name>
<dbReference type="GO" id="GO:0046982">
    <property type="term" value="F:protein heterodimerization activity"/>
    <property type="evidence" value="ECO:0007669"/>
    <property type="project" value="InterPro"/>
</dbReference>
<keyword evidence="4" id="KW-1185">Reference proteome</keyword>
<dbReference type="InterPro" id="IPR007125">
    <property type="entry name" value="H2A/H2B/H3"/>
</dbReference>
<dbReference type="AlphaFoldDB" id="A0A0D8Y2N2"/>